<protein>
    <submittedName>
        <fullName evidence="1">Uncharacterized protein</fullName>
    </submittedName>
</protein>
<evidence type="ECO:0000313" key="1">
    <source>
        <dbReference type="EMBL" id="KHN83015.1"/>
    </source>
</evidence>
<keyword evidence="2" id="KW-1185">Reference proteome</keyword>
<accession>A0A0B2VPP9</accession>
<dbReference type="Proteomes" id="UP000031036">
    <property type="component" value="Unassembled WGS sequence"/>
</dbReference>
<comment type="caution">
    <text evidence="1">The sequence shown here is derived from an EMBL/GenBank/DDBJ whole genome shotgun (WGS) entry which is preliminary data.</text>
</comment>
<sequence>MFRVVNSNPPETQSRGIISSIYNDPFNWSLFKGAIAFIVGVITARTVSEEWASMK</sequence>
<gene>
    <name evidence="1" type="ORF">Tcan_03694</name>
</gene>
<proteinExistence type="predicted"/>
<dbReference type="AlphaFoldDB" id="A0A0B2VPP9"/>
<evidence type="ECO:0000313" key="2">
    <source>
        <dbReference type="Proteomes" id="UP000031036"/>
    </source>
</evidence>
<organism evidence="1 2">
    <name type="scientific">Toxocara canis</name>
    <name type="common">Canine roundworm</name>
    <dbReference type="NCBI Taxonomy" id="6265"/>
    <lineage>
        <taxon>Eukaryota</taxon>
        <taxon>Metazoa</taxon>
        <taxon>Ecdysozoa</taxon>
        <taxon>Nematoda</taxon>
        <taxon>Chromadorea</taxon>
        <taxon>Rhabditida</taxon>
        <taxon>Spirurina</taxon>
        <taxon>Ascaridomorpha</taxon>
        <taxon>Ascaridoidea</taxon>
        <taxon>Toxocaridae</taxon>
        <taxon>Toxocara</taxon>
    </lineage>
</organism>
<dbReference type="OMA" id="IYHEPFN"/>
<name>A0A0B2VPP9_TOXCA</name>
<dbReference type="EMBL" id="JPKZ01001276">
    <property type="protein sequence ID" value="KHN83015.1"/>
    <property type="molecule type" value="Genomic_DNA"/>
</dbReference>
<reference evidence="1 2" key="1">
    <citation type="submission" date="2014-11" db="EMBL/GenBank/DDBJ databases">
        <title>Genetic blueprint of the zoonotic pathogen Toxocara canis.</title>
        <authorList>
            <person name="Zhu X.-Q."/>
            <person name="Korhonen P.K."/>
            <person name="Cai H."/>
            <person name="Young N.D."/>
            <person name="Nejsum P."/>
            <person name="von Samson-Himmelstjerna G."/>
            <person name="Boag P.R."/>
            <person name="Tan P."/>
            <person name="Li Q."/>
            <person name="Min J."/>
            <person name="Yang Y."/>
            <person name="Wang X."/>
            <person name="Fang X."/>
            <person name="Hall R.S."/>
            <person name="Hofmann A."/>
            <person name="Sternberg P.W."/>
            <person name="Jex A.R."/>
            <person name="Gasser R.B."/>
        </authorList>
    </citation>
    <scope>NUCLEOTIDE SEQUENCE [LARGE SCALE GENOMIC DNA]</scope>
    <source>
        <strain evidence="1">PN_DK_2014</strain>
    </source>
</reference>
<dbReference type="OrthoDB" id="5776556at2759"/>